<dbReference type="InterPro" id="IPR036291">
    <property type="entry name" value="NAD(P)-bd_dom_sf"/>
</dbReference>
<dbReference type="EMBL" id="OZ060371">
    <property type="protein sequence ID" value="CAL4042346.1"/>
    <property type="molecule type" value="Genomic_DNA"/>
</dbReference>
<reference evidence="16" key="1">
    <citation type="submission" date="2024-06" db="EMBL/GenBank/DDBJ databases">
        <authorList>
            <person name="Manzano-Marin A."/>
            <person name="Manzano-Marin A."/>
            <person name="Alejandro Manzano Marin A."/>
        </authorList>
    </citation>
    <scope>NUCLEOTIDE SEQUENCE</scope>
    <source>
        <strain evidence="16">Ancorni-2928</strain>
    </source>
</reference>
<feature type="binding site" description="in other chain" evidence="13">
    <location>
        <position position="287"/>
    </location>
    <ligand>
        <name>substrate</name>
        <note>ligand shared between dimeric partners</note>
    </ligand>
</feature>
<dbReference type="EC" id="1.1.1.44" evidence="5 11"/>
<feature type="active site" description="Proton acceptor" evidence="12">
    <location>
        <position position="182"/>
    </location>
</feature>
<dbReference type="PRINTS" id="PR00076">
    <property type="entry name" value="6PGDHDRGNASE"/>
</dbReference>
<accession>A0AAT9IGT7</accession>
<dbReference type="NCBIfam" id="NF006765">
    <property type="entry name" value="PRK09287.1"/>
    <property type="match status" value="1"/>
</dbReference>
<keyword evidence="11 14" id="KW-0521">NADP</keyword>
<evidence type="ECO:0000256" key="8">
    <source>
        <dbReference type="ARBA" id="ARBA00023064"/>
    </source>
</evidence>
<dbReference type="SUPFAM" id="SSF51735">
    <property type="entry name" value="NAD(P)-binding Rossmann-fold domains"/>
    <property type="match status" value="1"/>
</dbReference>
<dbReference type="FunFam" id="1.10.1040.10:FF:000002">
    <property type="entry name" value="6-phosphogluconate dehydrogenase, decarboxylating"/>
    <property type="match status" value="1"/>
</dbReference>
<feature type="binding site" description="in other chain" evidence="13">
    <location>
        <position position="190"/>
    </location>
    <ligand>
        <name>substrate</name>
        <note>ligand shared between dimeric partners</note>
    </ligand>
</feature>
<comment type="similarity">
    <text evidence="3 11 14">Belongs to the 6-phosphogluconate dehydrogenase family.</text>
</comment>
<dbReference type="Pfam" id="PF00393">
    <property type="entry name" value="6PGD"/>
    <property type="match status" value="1"/>
</dbReference>
<dbReference type="Gene3D" id="3.40.50.720">
    <property type="entry name" value="NAD(P)-binding Rossmann-like Domain"/>
    <property type="match status" value="1"/>
</dbReference>
<feature type="active site" description="Proton donor" evidence="12">
    <location>
        <position position="189"/>
    </location>
</feature>
<evidence type="ECO:0000256" key="3">
    <source>
        <dbReference type="ARBA" id="ARBA00008419"/>
    </source>
</evidence>
<name>A0AAT9IGT7_9GAMM</name>
<feature type="domain" description="6-phosphogluconate dehydrogenase C-terminal" evidence="15">
    <location>
        <begin position="178"/>
        <end position="469"/>
    </location>
</feature>
<dbReference type="Gene3D" id="1.20.5.320">
    <property type="entry name" value="6-Phosphogluconate Dehydrogenase, domain 3"/>
    <property type="match status" value="1"/>
</dbReference>
<proteinExistence type="inferred from homology"/>
<feature type="binding site" description="in other chain" evidence="13">
    <location>
        <begin position="128"/>
        <end position="130"/>
    </location>
    <ligand>
        <name>substrate</name>
        <note>ligand shared between dimeric partners</note>
    </ligand>
</feature>
<dbReference type="InterPro" id="IPR008927">
    <property type="entry name" value="6-PGluconate_DH-like_C_sf"/>
</dbReference>
<dbReference type="Pfam" id="PF03446">
    <property type="entry name" value="NAD_binding_2"/>
    <property type="match status" value="1"/>
</dbReference>
<sequence length="469" mass="52631">MINKTIGVIGVGVMGSNLILNIERNGYIVSIFNRTSNKTKCFFEKNAEKKIIPFFNIKNFISSLKKPRCIILMVQSGIATDNTINSVLPYLNKEDIIIDGGNSFYKDSIIRNKNLEEKGIYFFGTGISGGSEGALLGPAIMPGGNKKKYKVIRSLFKKIAAKYQGEPCVSYIGPDGSGHYVKMIHNGIEYSDMQLISEVYALLKLGLHLNNKDISNIFSNWNKGELNSYLINITKNIFLKKDAQTNKDLIDLISDKAGNKGTGTWTVQSALELGEPLSLISESVFFRYLSSLTSQRKTASKYIDIKSPNPLNFKNKLLFIEKIRKSLYLGKILAYSQGFSLLKTACQHYNWNLNLSKISKIFRSGCIIQASFLDKISQEFSNNKDIKNLLLTSFFSSIAKEYQESLRSVVAYAIQTKIPVPVLSSSIAYYDGYHSSHLSTNLIQAQRDYFGSHTYNRTDKNGSFTSNWT</sequence>
<protein>
    <recommendedName>
        <fullName evidence="6 11">6-phosphogluconate dehydrogenase, decarboxylating</fullName>
        <ecNumber evidence="5 11">1.1.1.44</ecNumber>
    </recommendedName>
</protein>
<evidence type="ECO:0000256" key="11">
    <source>
        <dbReference type="PIRNR" id="PIRNR000109"/>
    </source>
</evidence>
<evidence type="ECO:0000256" key="5">
    <source>
        <dbReference type="ARBA" id="ARBA00013011"/>
    </source>
</evidence>
<comment type="function">
    <text evidence="1 11">Catalyzes the oxidative decarboxylation of 6-phosphogluconate to ribulose 5-phosphate and CO(2), with concomitant reduction of NADP to NADPH.</text>
</comment>
<organism evidence="16">
    <name type="scientific">Buchnera aphidicola</name>
    <name type="common">Anoecia corni</name>
    <dbReference type="NCBI Taxonomy" id="2994477"/>
    <lineage>
        <taxon>Bacteria</taxon>
        <taxon>Pseudomonadati</taxon>
        <taxon>Pseudomonadota</taxon>
        <taxon>Gammaproteobacteria</taxon>
        <taxon>Enterobacterales</taxon>
        <taxon>Erwiniaceae</taxon>
        <taxon>Buchnera</taxon>
    </lineage>
</organism>
<dbReference type="InterPro" id="IPR013328">
    <property type="entry name" value="6PGD_dom2"/>
</dbReference>
<evidence type="ECO:0000256" key="10">
    <source>
        <dbReference type="ARBA" id="ARBA00048640"/>
    </source>
</evidence>
<evidence type="ECO:0000256" key="7">
    <source>
        <dbReference type="ARBA" id="ARBA00023002"/>
    </source>
</evidence>
<dbReference type="NCBIfam" id="TIGR00873">
    <property type="entry name" value="gnd"/>
    <property type="match status" value="1"/>
</dbReference>
<evidence type="ECO:0000256" key="9">
    <source>
        <dbReference type="ARBA" id="ARBA00023126"/>
    </source>
</evidence>
<dbReference type="Gene3D" id="1.10.1040.10">
    <property type="entry name" value="N-(1-d-carboxylethyl)-l-norvaline Dehydrogenase, domain 2"/>
    <property type="match status" value="1"/>
</dbReference>
<evidence type="ECO:0000259" key="15">
    <source>
        <dbReference type="SMART" id="SM01350"/>
    </source>
</evidence>
<dbReference type="GO" id="GO:0019521">
    <property type="term" value="P:D-gluconate metabolic process"/>
    <property type="evidence" value="ECO:0007669"/>
    <property type="project" value="UniProtKB-KW"/>
</dbReference>
<evidence type="ECO:0000256" key="4">
    <source>
        <dbReference type="ARBA" id="ARBA00011738"/>
    </source>
</evidence>
<evidence type="ECO:0000256" key="13">
    <source>
        <dbReference type="PIRSR" id="PIRSR000109-2"/>
    </source>
</evidence>
<evidence type="ECO:0000256" key="14">
    <source>
        <dbReference type="RuleBase" id="RU000485"/>
    </source>
</evidence>
<feature type="binding site" description="in other chain" evidence="13">
    <location>
        <begin position="185"/>
        <end position="186"/>
    </location>
    <ligand>
        <name>substrate</name>
        <note>ligand shared between dimeric partners</note>
    </ligand>
</feature>
<dbReference type="InterPro" id="IPR006113">
    <property type="entry name" value="6PGDH_Gnd/GntZ"/>
</dbReference>
<dbReference type="GO" id="GO:0050661">
    <property type="term" value="F:NADP binding"/>
    <property type="evidence" value="ECO:0007669"/>
    <property type="project" value="InterPro"/>
</dbReference>
<evidence type="ECO:0000256" key="12">
    <source>
        <dbReference type="PIRSR" id="PIRSR000109-1"/>
    </source>
</evidence>
<comment type="catalytic activity">
    <reaction evidence="10 11 14">
        <text>6-phospho-D-gluconate + NADP(+) = D-ribulose 5-phosphate + CO2 + NADPH</text>
        <dbReference type="Rhea" id="RHEA:10116"/>
        <dbReference type="ChEBI" id="CHEBI:16526"/>
        <dbReference type="ChEBI" id="CHEBI:57783"/>
        <dbReference type="ChEBI" id="CHEBI:58121"/>
        <dbReference type="ChEBI" id="CHEBI:58349"/>
        <dbReference type="ChEBI" id="CHEBI:58759"/>
        <dbReference type="EC" id="1.1.1.44"/>
    </reaction>
</comment>
<evidence type="ECO:0000256" key="2">
    <source>
        <dbReference type="ARBA" id="ARBA00004874"/>
    </source>
</evidence>
<dbReference type="InterPro" id="IPR006183">
    <property type="entry name" value="Pgluconate_DH"/>
</dbReference>
<dbReference type="FunFam" id="3.40.50.720:FF:000007">
    <property type="entry name" value="6-phosphogluconate dehydrogenase, decarboxylating"/>
    <property type="match status" value="1"/>
</dbReference>
<dbReference type="PROSITE" id="PS00461">
    <property type="entry name" value="6PGD"/>
    <property type="match status" value="1"/>
</dbReference>
<dbReference type="InterPro" id="IPR006184">
    <property type="entry name" value="6PGdom_BS"/>
</dbReference>
<dbReference type="GO" id="GO:0006098">
    <property type="term" value="P:pentose-phosphate shunt"/>
    <property type="evidence" value="ECO:0007669"/>
    <property type="project" value="UniProtKB-KW"/>
</dbReference>
<feature type="binding site" description="in other chain" evidence="13">
    <location>
        <position position="102"/>
    </location>
    <ligand>
        <name>substrate</name>
        <note>ligand shared between dimeric partners</note>
    </ligand>
</feature>
<dbReference type="PANTHER" id="PTHR11811">
    <property type="entry name" value="6-PHOSPHOGLUCONATE DEHYDROGENASE"/>
    <property type="match status" value="1"/>
</dbReference>
<feature type="binding site" description="in other chain" evidence="13">
    <location>
        <position position="260"/>
    </location>
    <ligand>
        <name>substrate</name>
        <note>ligand shared between dimeric partners</note>
    </ligand>
</feature>
<feature type="binding site" evidence="13">
    <location>
        <position position="447"/>
    </location>
    <ligand>
        <name>substrate</name>
        <note>ligand shared between dimeric partners</note>
    </ligand>
</feature>
<feature type="binding site" evidence="13">
    <location>
        <position position="453"/>
    </location>
    <ligand>
        <name>substrate</name>
        <note>ligand shared between dimeric partners</note>
    </ligand>
</feature>
<dbReference type="SMART" id="SM01350">
    <property type="entry name" value="6PGD"/>
    <property type="match status" value="1"/>
</dbReference>
<dbReference type="SUPFAM" id="SSF48179">
    <property type="entry name" value="6-phosphogluconate dehydrogenase C-terminal domain-like"/>
    <property type="match status" value="1"/>
</dbReference>
<dbReference type="InterPro" id="IPR006115">
    <property type="entry name" value="6PGDH_NADP-bd"/>
</dbReference>
<evidence type="ECO:0000313" key="16">
    <source>
        <dbReference type="EMBL" id="CAL4042346.1"/>
    </source>
</evidence>
<evidence type="ECO:0000256" key="1">
    <source>
        <dbReference type="ARBA" id="ARBA00002526"/>
    </source>
</evidence>
<evidence type="ECO:0000256" key="6">
    <source>
        <dbReference type="ARBA" id="ARBA00018193"/>
    </source>
</evidence>
<dbReference type="InterPro" id="IPR006114">
    <property type="entry name" value="6PGDH_C"/>
</dbReference>
<keyword evidence="9 11" id="KW-0570">Pentose shunt</keyword>
<dbReference type="GO" id="GO:0004616">
    <property type="term" value="F:phosphogluconate dehydrogenase (decarboxylating) activity"/>
    <property type="evidence" value="ECO:0007669"/>
    <property type="project" value="UniProtKB-EC"/>
</dbReference>
<dbReference type="AlphaFoldDB" id="A0AAT9IGT7"/>
<comment type="subunit">
    <text evidence="4 11">Homodimer.</text>
</comment>
<keyword evidence="8 14" id="KW-0311">Gluconate utilization</keyword>
<comment type="pathway">
    <text evidence="2 11 14">Carbohydrate degradation; pentose phosphate pathway; D-ribulose 5-phosphate from D-glucose 6-phosphate (oxidative stage): step 3/3.</text>
</comment>
<dbReference type="PIRSF" id="PIRSF000109">
    <property type="entry name" value="6PGD"/>
    <property type="match status" value="1"/>
</dbReference>
<keyword evidence="7 11" id="KW-0560">Oxidoreductase</keyword>
<dbReference type="RefSeq" id="WP_367681068.1">
    <property type="nucleotide sequence ID" value="NZ_OZ060371.1"/>
</dbReference>
<gene>
    <name evidence="16" type="primary">gnd</name>
    <name evidence="16" type="ORF">BUANCORI2928_091</name>
</gene>